<dbReference type="Gene3D" id="3.30.1380.10">
    <property type="match status" value="1"/>
</dbReference>
<feature type="transmembrane region" description="Helical" evidence="1">
    <location>
        <begin position="34"/>
        <end position="56"/>
    </location>
</feature>
<evidence type="ECO:0008006" key="4">
    <source>
        <dbReference type="Google" id="ProtNLM"/>
    </source>
</evidence>
<accession>A0A231UWM1</accession>
<keyword evidence="3" id="KW-1185">Reference proteome</keyword>
<dbReference type="AlphaFoldDB" id="A0A231UWM1"/>
<evidence type="ECO:0000256" key="1">
    <source>
        <dbReference type="SAM" id="Phobius"/>
    </source>
</evidence>
<keyword evidence="1" id="KW-0812">Transmembrane</keyword>
<dbReference type="InterPro" id="IPR009045">
    <property type="entry name" value="Zn_M74/Hedgehog-like"/>
</dbReference>
<proteinExistence type="predicted"/>
<dbReference type="EMBL" id="NBYO01000002">
    <property type="protein sequence ID" value="OXT00272.1"/>
    <property type="molecule type" value="Genomic_DNA"/>
</dbReference>
<organism evidence="2 3">
    <name type="scientific">Notoacmeibacter marinus</name>
    <dbReference type="NCBI Taxonomy" id="1876515"/>
    <lineage>
        <taxon>Bacteria</taxon>
        <taxon>Pseudomonadati</taxon>
        <taxon>Pseudomonadota</taxon>
        <taxon>Alphaproteobacteria</taxon>
        <taxon>Hyphomicrobiales</taxon>
        <taxon>Notoacmeibacteraceae</taxon>
        <taxon>Notoacmeibacter</taxon>
    </lineage>
</organism>
<protein>
    <recommendedName>
        <fullName evidence="4">Penicillin-insensitive murein endopeptidase</fullName>
    </recommendedName>
</protein>
<dbReference type="Proteomes" id="UP000215405">
    <property type="component" value="Unassembled WGS sequence"/>
</dbReference>
<keyword evidence="1" id="KW-0472">Membrane</keyword>
<evidence type="ECO:0000313" key="2">
    <source>
        <dbReference type="EMBL" id="OXT00272.1"/>
    </source>
</evidence>
<sequence>MMRLLGTIALFLFLTAITQIGGIILLMSLLLRRWFGALAMVASFPVLYLIGTFFLVPPLASAISGRVPLPCSGPASLQSASPLYCLLNRNYVTPRLFDLAQALSRSTEDAFPGTVTRTLDGNFPFFDGFPLLPHLSHDDGRKLDLAFHYEGGGLRSPIGYFAFQKPLPGDPQICPDQPILSLRWDLDWLQPVFPKLPIDIERQRMVIDWLTNEGKQYGLEKVFIEPHLTARLNVSDPTIRFQGCRAARHDDHLHIQLAD</sequence>
<dbReference type="RefSeq" id="WP_094077097.1">
    <property type="nucleotide sequence ID" value="NZ_NBYO01000002.1"/>
</dbReference>
<comment type="caution">
    <text evidence="2">The sequence shown here is derived from an EMBL/GenBank/DDBJ whole genome shotgun (WGS) entry which is preliminary data.</text>
</comment>
<keyword evidence="1" id="KW-1133">Transmembrane helix</keyword>
<gene>
    <name evidence="2" type="ORF">B7H23_08915</name>
</gene>
<reference evidence="3" key="1">
    <citation type="journal article" date="2017" name="Int. J. Syst. Evol. Microbiol.">
        <title>Notoacmeibacter marinus gen. nov., sp. nov., isolated from the gut of a limpet and proposal of Notoacmeibacteraceae fam. nov. in the order Rhizobiales of the class Alphaproteobacteria.</title>
        <authorList>
            <person name="Huang Z."/>
            <person name="Guo F."/>
            <person name="Lai Q."/>
        </authorList>
    </citation>
    <scope>NUCLEOTIDE SEQUENCE [LARGE SCALE GENOMIC DNA]</scope>
    <source>
        <strain evidence="3">XMTR2A4</strain>
    </source>
</reference>
<evidence type="ECO:0000313" key="3">
    <source>
        <dbReference type="Proteomes" id="UP000215405"/>
    </source>
</evidence>
<name>A0A231UWM1_9HYPH</name>